<dbReference type="InterPro" id="IPR025948">
    <property type="entry name" value="HTH-like_dom"/>
</dbReference>
<dbReference type="Proteomes" id="UP000649151">
    <property type="component" value="Unassembled WGS sequence"/>
</dbReference>
<comment type="caution">
    <text evidence="2">The sequence shown here is derived from an EMBL/GenBank/DDBJ whole genome shotgun (WGS) entry which is preliminary data.</text>
</comment>
<gene>
    <name evidence="2" type="ORF">H8Z77_08215</name>
</gene>
<dbReference type="PANTHER" id="PTHR46889">
    <property type="entry name" value="TRANSPOSASE INSF FOR INSERTION SEQUENCE IS3B-RELATED"/>
    <property type="match status" value="1"/>
</dbReference>
<reference evidence="2 3" key="1">
    <citation type="submission" date="2020-08" db="EMBL/GenBank/DDBJ databases">
        <title>Genome public.</title>
        <authorList>
            <person name="Liu C."/>
            <person name="Sun Q."/>
        </authorList>
    </citation>
    <scope>NUCLEOTIDE SEQUENCE [LARGE SCALE GENOMIC DNA]</scope>
    <source>
        <strain evidence="2 3">NSJ-27</strain>
    </source>
</reference>
<evidence type="ECO:0000313" key="3">
    <source>
        <dbReference type="Proteomes" id="UP000649151"/>
    </source>
</evidence>
<sequence length="120" mass="14760">MRLQVKYNVIYRHREQYPISSMCRFFDVSRSEYYGYVQRIDIVQKIKECQDKCDRTYGYHRVHIWLERQGIHRNPKTILCTMQKYTLLSSVRRKKYRNYGNALHKYPNLLNRDFTSTKPN</sequence>
<dbReference type="PANTHER" id="PTHR46889:SF4">
    <property type="entry name" value="TRANSPOSASE INSO FOR INSERTION SEQUENCE ELEMENT IS911B-RELATED"/>
    <property type="match status" value="1"/>
</dbReference>
<dbReference type="InterPro" id="IPR050900">
    <property type="entry name" value="Transposase_IS3/IS150/IS904"/>
</dbReference>
<feature type="domain" description="HTH-like" evidence="1">
    <location>
        <begin position="42"/>
        <end position="95"/>
    </location>
</feature>
<dbReference type="EMBL" id="JACOQK010000001">
    <property type="protein sequence ID" value="MBC5787998.1"/>
    <property type="molecule type" value="Genomic_DNA"/>
</dbReference>
<keyword evidence="3" id="KW-1185">Reference proteome</keyword>
<protein>
    <submittedName>
        <fullName evidence="2">IS3 family transposase</fullName>
    </submittedName>
</protein>
<name>A0ABR7ISD6_9CLOT</name>
<organism evidence="2 3">
    <name type="scientific">Clostridium facile</name>
    <dbReference type="NCBI Taxonomy" id="2763035"/>
    <lineage>
        <taxon>Bacteria</taxon>
        <taxon>Bacillati</taxon>
        <taxon>Bacillota</taxon>
        <taxon>Clostridia</taxon>
        <taxon>Eubacteriales</taxon>
        <taxon>Clostridiaceae</taxon>
        <taxon>Clostridium</taxon>
    </lineage>
</organism>
<evidence type="ECO:0000259" key="1">
    <source>
        <dbReference type="Pfam" id="PF13276"/>
    </source>
</evidence>
<accession>A0ABR7ISD6</accession>
<dbReference type="Pfam" id="PF13276">
    <property type="entry name" value="HTH_21"/>
    <property type="match status" value="1"/>
</dbReference>
<proteinExistence type="predicted"/>
<evidence type="ECO:0000313" key="2">
    <source>
        <dbReference type="EMBL" id="MBC5787998.1"/>
    </source>
</evidence>